<dbReference type="AlphaFoldDB" id="A0A560BQ84"/>
<dbReference type="InterPro" id="IPR001279">
    <property type="entry name" value="Metallo-B-lactamas"/>
</dbReference>
<evidence type="ECO:0000259" key="1">
    <source>
        <dbReference type="SMART" id="SM00849"/>
    </source>
</evidence>
<sequence length="385" mass="40021">MRNGGVMSSDAAMTGAMTGRGRKVRLRALSGLGNKGPACFLAMVGGARLLLDLGEGPDAGRLPPLSAAGRVDAILVTHTHGDHAGALGLRHRVGSPPVYATPLAARLLPPTVAALPLPVRGTMEIQGVPVTTGRSGHAPGGVWIHLGTEDGGILYMGDHSDESALFPFDPPPAARRVILDASYGLDDTPQAERLAALEPFLHAGGALFPVAADGRGPEMALWAMEHGVVPAIDDAHRAAIAHLLAEADTALRPGTEERLRRLLDRAKDPGDPRDVTFAAGPNATSGTAAELVERWGGADGLGTSGPDIVFTGYLAAGTPSRTLVDAGRARYLRWNVHPTLRQLTALVAATGAERVLPAFGDIRHREGWRAAFAPAGLEGLDDPEV</sequence>
<accession>A0A560BQ84</accession>
<gene>
    <name evidence="2" type="ORF">FBZ82_101773</name>
</gene>
<organism evidence="2 3">
    <name type="scientific">Azospirillum brasilense</name>
    <dbReference type="NCBI Taxonomy" id="192"/>
    <lineage>
        <taxon>Bacteria</taxon>
        <taxon>Pseudomonadati</taxon>
        <taxon>Pseudomonadota</taxon>
        <taxon>Alphaproteobacteria</taxon>
        <taxon>Rhodospirillales</taxon>
        <taxon>Azospirillaceae</taxon>
        <taxon>Azospirillum</taxon>
    </lineage>
</organism>
<keyword evidence="2" id="KW-0540">Nuclease</keyword>
<dbReference type="Gene3D" id="3.60.15.10">
    <property type="entry name" value="Ribonuclease Z/Hydroxyacylglutathione hydrolase-like"/>
    <property type="match status" value="2"/>
</dbReference>
<protein>
    <submittedName>
        <fullName evidence="2">Cft2 family RNA processing exonuclease</fullName>
    </submittedName>
</protein>
<reference evidence="2 3" key="1">
    <citation type="submission" date="2019-06" db="EMBL/GenBank/DDBJ databases">
        <title>Genomic Encyclopedia of Type Strains, Phase IV (KMG-V): Genome sequencing to study the core and pangenomes of soil and plant-associated prokaryotes.</title>
        <authorList>
            <person name="Whitman W."/>
        </authorList>
    </citation>
    <scope>NUCLEOTIDE SEQUENCE [LARGE SCALE GENOMIC DNA]</scope>
    <source>
        <strain evidence="2 3">BR 11796</strain>
    </source>
</reference>
<keyword evidence="2" id="KW-0269">Exonuclease</keyword>
<feature type="domain" description="Metallo-beta-lactamase" evidence="1">
    <location>
        <begin position="36"/>
        <end position="215"/>
    </location>
</feature>
<dbReference type="Pfam" id="PF00753">
    <property type="entry name" value="Lactamase_B"/>
    <property type="match status" value="1"/>
</dbReference>
<proteinExistence type="predicted"/>
<dbReference type="SUPFAM" id="SSF56281">
    <property type="entry name" value="Metallo-hydrolase/oxidoreductase"/>
    <property type="match status" value="1"/>
</dbReference>
<keyword evidence="2" id="KW-0378">Hydrolase</keyword>
<evidence type="ECO:0000313" key="2">
    <source>
        <dbReference type="EMBL" id="TWA74756.1"/>
    </source>
</evidence>
<dbReference type="Proteomes" id="UP000316083">
    <property type="component" value="Unassembled WGS sequence"/>
</dbReference>
<dbReference type="SMART" id="SM00849">
    <property type="entry name" value="Lactamase_B"/>
    <property type="match status" value="1"/>
</dbReference>
<dbReference type="GO" id="GO:0004527">
    <property type="term" value="F:exonuclease activity"/>
    <property type="evidence" value="ECO:0007669"/>
    <property type="project" value="UniProtKB-KW"/>
</dbReference>
<evidence type="ECO:0000313" key="3">
    <source>
        <dbReference type="Proteomes" id="UP000316083"/>
    </source>
</evidence>
<dbReference type="InterPro" id="IPR036866">
    <property type="entry name" value="RibonucZ/Hydroxyglut_hydro"/>
</dbReference>
<name>A0A560BQ84_AZOBR</name>
<dbReference type="Gene3D" id="3.40.50.10890">
    <property type="match status" value="1"/>
</dbReference>
<comment type="caution">
    <text evidence="2">The sequence shown here is derived from an EMBL/GenBank/DDBJ whole genome shotgun (WGS) entry which is preliminary data.</text>
</comment>
<dbReference type="EMBL" id="VITF01000001">
    <property type="protein sequence ID" value="TWA74756.1"/>
    <property type="molecule type" value="Genomic_DNA"/>
</dbReference>